<feature type="binding site" evidence="13">
    <location>
        <position position="319"/>
    </location>
    <ligand>
        <name>FAD</name>
        <dbReference type="ChEBI" id="CHEBI:57692"/>
    </ligand>
</feature>
<evidence type="ECO:0000256" key="3">
    <source>
        <dbReference type="ARBA" id="ARBA00007532"/>
    </source>
</evidence>
<evidence type="ECO:0000256" key="9">
    <source>
        <dbReference type="ARBA" id="ARBA00022857"/>
    </source>
</evidence>
<dbReference type="InterPro" id="IPR050151">
    <property type="entry name" value="Class-I_Pyr_Nuc-Dis_Oxidored"/>
</dbReference>
<dbReference type="Pfam" id="PF02852">
    <property type="entry name" value="Pyr_redox_dim"/>
    <property type="match status" value="1"/>
</dbReference>
<gene>
    <name evidence="16" type="ORF">SAMN05443144_10361</name>
</gene>
<evidence type="ECO:0000256" key="10">
    <source>
        <dbReference type="ARBA" id="ARBA00023002"/>
    </source>
</evidence>
<dbReference type="InterPro" id="IPR016156">
    <property type="entry name" value="FAD/NAD-linked_Rdtase_dimer_sf"/>
</dbReference>
<evidence type="ECO:0000313" key="17">
    <source>
        <dbReference type="Proteomes" id="UP000184041"/>
    </source>
</evidence>
<dbReference type="Gene3D" id="3.50.50.60">
    <property type="entry name" value="FAD/NAD(P)-binding domain"/>
    <property type="match status" value="2"/>
</dbReference>
<dbReference type="STRING" id="1194090.SAMN05443144_10361"/>
<evidence type="ECO:0000256" key="7">
    <source>
        <dbReference type="ARBA" id="ARBA00022630"/>
    </source>
</evidence>
<dbReference type="AlphaFoldDB" id="A0A1M4VXG8"/>
<reference evidence="16 17" key="1">
    <citation type="submission" date="2016-11" db="EMBL/GenBank/DDBJ databases">
        <authorList>
            <person name="Jaros S."/>
            <person name="Januszkiewicz K."/>
            <person name="Wedrychowicz H."/>
        </authorList>
    </citation>
    <scope>NUCLEOTIDE SEQUENCE [LARGE SCALE GENOMIC DNA]</scope>
    <source>
        <strain evidence="16 17">DSM 21986</strain>
    </source>
</reference>
<dbReference type="RefSeq" id="WP_073059491.1">
    <property type="nucleotide sequence ID" value="NZ_FQUS01000003.1"/>
</dbReference>
<dbReference type="FunFam" id="3.30.390.30:FF:000001">
    <property type="entry name" value="Dihydrolipoyl dehydrogenase"/>
    <property type="match status" value="1"/>
</dbReference>
<evidence type="ECO:0000256" key="8">
    <source>
        <dbReference type="ARBA" id="ARBA00022827"/>
    </source>
</evidence>
<evidence type="ECO:0000256" key="12">
    <source>
        <dbReference type="ARBA" id="ARBA00031183"/>
    </source>
</evidence>
<comment type="similarity">
    <text evidence="3">Belongs to the class-I pyridine nucleotide-disulfide oxidoreductase family.</text>
</comment>
<keyword evidence="8 13" id="KW-0274">FAD</keyword>
<organism evidence="16 17">
    <name type="scientific">Fodinibius roseus</name>
    <dbReference type="NCBI Taxonomy" id="1194090"/>
    <lineage>
        <taxon>Bacteria</taxon>
        <taxon>Pseudomonadati</taxon>
        <taxon>Balneolota</taxon>
        <taxon>Balneolia</taxon>
        <taxon>Balneolales</taxon>
        <taxon>Balneolaceae</taxon>
        <taxon>Fodinibius</taxon>
    </lineage>
</organism>
<dbReference type="PRINTS" id="PR00411">
    <property type="entry name" value="PNDRDTASEI"/>
</dbReference>
<keyword evidence="17" id="KW-1185">Reference proteome</keyword>
<proteinExistence type="inferred from homology"/>
<dbReference type="SUPFAM" id="SSF51905">
    <property type="entry name" value="FAD/NAD(P)-binding domain"/>
    <property type="match status" value="1"/>
</dbReference>
<feature type="binding site" evidence="13">
    <location>
        <begin position="146"/>
        <end position="148"/>
    </location>
    <ligand>
        <name>FAD</name>
        <dbReference type="ChEBI" id="CHEBI:57692"/>
    </ligand>
</feature>
<sequence>MSRDYNVIIIGSGPAGFSCAMQSSKFDQQVLVVESHEDYLGGTWINTGTVPSKALREAAKTILEFNSQFGDHENKKPYERFRMTDLLQYKQEILEKENRKVKNDFINNKVDVARGFGRLKDEHTVEVETHLGTTETYSADYILLCTGSSPTEPETFEIDHNKILDYKSILDLTHIPRRLVVIGSSVSAFEYATIFAALGTHVTLLNEQQDYLPFLDLEIKDHFKKALDSRGISIKNNVSIQDVEFNALRNNTEVKFKDKSGNQQLQVIETEHVLYLGGRKPNVENLNLDKVGVRTDAGNFVIVDEAYKTTIDNIYAAGDVIGFPRLASASFTQGRLAACNMFSISSLEMPEQIPYGIYTIPEISNIGMTEQEAQATGLDITIGRAHFSEITKADMTNHSDGLLKLVFRTDTFKLLGVHILGDEAANLIHLGQSVMALDGDVRYFIQHVMNYPTLSEAYRIAAFNGVNRVYQNGVKYRNILGERDG</sequence>
<evidence type="ECO:0000256" key="6">
    <source>
        <dbReference type="ARBA" id="ARBA00022490"/>
    </source>
</evidence>
<dbReference type="PROSITE" id="PS51257">
    <property type="entry name" value="PROKAR_LIPOPROTEIN"/>
    <property type="match status" value="1"/>
</dbReference>
<dbReference type="InterPro" id="IPR036188">
    <property type="entry name" value="FAD/NAD-bd_sf"/>
</dbReference>
<keyword evidence="6" id="KW-0963">Cytoplasm</keyword>
<dbReference type="Proteomes" id="UP000184041">
    <property type="component" value="Unassembled WGS sequence"/>
</dbReference>
<feature type="binding site" evidence="13">
    <location>
        <position position="53"/>
    </location>
    <ligand>
        <name>FAD</name>
        <dbReference type="ChEBI" id="CHEBI:57692"/>
    </ligand>
</feature>
<evidence type="ECO:0000256" key="11">
    <source>
        <dbReference type="ARBA" id="ARBA00023027"/>
    </source>
</evidence>
<feature type="binding site" evidence="13">
    <location>
        <position position="278"/>
    </location>
    <ligand>
        <name>NAD(+)</name>
        <dbReference type="ChEBI" id="CHEBI:57540"/>
    </ligand>
</feature>
<feature type="binding site" evidence="13">
    <location>
        <position position="117"/>
    </location>
    <ligand>
        <name>FAD</name>
        <dbReference type="ChEBI" id="CHEBI:57692"/>
    </ligand>
</feature>
<feature type="domain" description="Pyridine nucleotide-disulphide oxidoreductase dimerisation" evidence="14">
    <location>
        <begin position="353"/>
        <end position="460"/>
    </location>
</feature>
<dbReference type="Pfam" id="PF07992">
    <property type="entry name" value="Pyr_redox_2"/>
    <property type="match status" value="1"/>
</dbReference>
<comment type="function">
    <text evidence="1">Conversion of NADPH, generated by peripheral catabolic pathways, to NADH, which can enter the respiratory chain for energy generation.</text>
</comment>
<comment type="subcellular location">
    <subcellularLocation>
        <location evidence="2">Cytoplasm</location>
    </subcellularLocation>
</comment>
<keyword evidence="13" id="KW-0547">Nucleotide-binding</keyword>
<evidence type="ECO:0000259" key="15">
    <source>
        <dbReference type="Pfam" id="PF07992"/>
    </source>
</evidence>
<evidence type="ECO:0000256" key="2">
    <source>
        <dbReference type="ARBA" id="ARBA00004496"/>
    </source>
</evidence>
<dbReference type="InterPro" id="IPR001100">
    <property type="entry name" value="Pyr_nuc-diS_OxRdtase"/>
</dbReference>
<dbReference type="EMBL" id="FQUS01000003">
    <property type="protein sequence ID" value="SHE73570.1"/>
    <property type="molecule type" value="Genomic_DNA"/>
</dbReference>
<dbReference type="PIRSF" id="PIRSF000350">
    <property type="entry name" value="Mercury_reductase_MerA"/>
    <property type="match status" value="1"/>
</dbReference>
<dbReference type="GO" id="GO:0003957">
    <property type="term" value="F:NAD(P)+ transhydrogenase (Si-specific) activity"/>
    <property type="evidence" value="ECO:0007669"/>
    <property type="project" value="UniProtKB-EC"/>
</dbReference>
<dbReference type="PANTHER" id="PTHR22912:SF93">
    <property type="entry name" value="SOLUBLE PYRIDINE NUCLEOTIDE TRANSHYDROGENASE"/>
    <property type="match status" value="1"/>
</dbReference>
<evidence type="ECO:0000256" key="5">
    <source>
        <dbReference type="ARBA" id="ARBA00016603"/>
    </source>
</evidence>
<dbReference type="Gene3D" id="3.30.390.30">
    <property type="match status" value="1"/>
</dbReference>
<accession>A0A1M4VXG8</accession>
<dbReference type="PRINTS" id="PR00368">
    <property type="entry name" value="FADPNR"/>
</dbReference>
<evidence type="ECO:0000259" key="14">
    <source>
        <dbReference type="Pfam" id="PF02852"/>
    </source>
</evidence>
<dbReference type="GO" id="GO:0005829">
    <property type="term" value="C:cytosol"/>
    <property type="evidence" value="ECO:0007669"/>
    <property type="project" value="TreeGrafter"/>
</dbReference>
<dbReference type="InterPro" id="IPR004099">
    <property type="entry name" value="Pyr_nucl-diS_OxRdtase_dimer"/>
</dbReference>
<dbReference type="EC" id="1.6.1.1" evidence="4"/>
<dbReference type="NCBIfam" id="NF003585">
    <property type="entry name" value="PRK05249.1"/>
    <property type="match status" value="1"/>
</dbReference>
<name>A0A1M4VXG8_9BACT</name>
<feature type="binding site" evidence="13">
    <location>
        <begin position="183"/>
        <end position="190"/>
    </location>
    <ligand>
        <name>NAD(+)</name>
        <dbReference type="ChEBI" id="CHEBI:57540"/>
    </ligand>
</feature>
<dbReference type="SUPFAM" id="SSF55424">
    <property type="entry name" value="FAD/NAD-linked reductases, dimerisation (C-terminal) domain"/>
    <property type="match status" value="1"/>
</dbReference>
<comment type="cofactor">
    <cofactor evidence="13">
        <name>FAD</name>
        <dbReference type="ChEBI" id="CHEBI:57692"/>
    </cofactor>
    <text evidence="13">Binds 1 FAD per subunit.</text>
</comment>
<keyword evidence="9" id="KW-0521">NADP</keyword>
<keyword evidence="10" id="KW-0560">Oxidoreductase</keyword>
<dbReference type="GO" id="GO:0004148">
    <property type="term" value="F:dihydrolipoyl dehydrogenase (NADH) activity"/>
    <property type="evidence" value="ECO:0007669"/>
    <property type="project" value="TreeGrafter"/>
</dbReference>
<dbReference type="GO" id="GO:0050660">
    <property type="term" value="F:flavin adenine dinucleotide binding"/>
    <property type="evidence" value="ECO:0007669"/>
    <property type="project" value="TreeGrafter"/>
</dbReference>
<feature type="domain" description="FAD/NAD(P)-binding" evidence="15">
    <location>
        <begin position="5"/>
        <end position="334"/>
    </location>
</feature>
<dbReference type="OrthoDB" id="9800167at2"/>
<protein>
    <recommendedName>
        <fullName evidence="5">Soluble pyridine nucleotide transhydrogenase</fullName>
        <ecNumber evidence="4">1.6.1.1</ecNumber>
    </recommendedName>
    <alternativeName>
        <fullName evidence="12">NAD(P)(+) transhydrogenase [B-specific]</fullName>
    </alternativeName>
</protein>
<evidence type="ECO:0000256" key="13">
    <source>
        <dbReference type="PIRSR" id="PIRSR000350-3"/>
    </source>
</evidence>
<keyword evidence="7" id="KW-0285">Flavoprotein</keyword>
<evidence type="ECO:0000256" key="1">
    <source>
        <dbReference type="ARBA" id="ARBA00002842"/>
    </source>
</evidence>
<dbReference type="GO" id="GO:0006103">
    <property type="term" value="P:2-oxoglutarate metabolic process"/>
    <property type="evidence" value="ECO:0007669"/>
    <property type="project" value="TreeGrafter"/>
</dbReference>
<keyword evidence="11 13" id="KW-0520">NAD</keyword>
<dbReference type="InterPro" id="IPR023753">
    <property type="entry name" value="FAD/NAD-binding_dom"/>
</dbReference>
<dbReference type="PANTHER" id="PTHR22912">
    <property type="entry name" value="DISULFIDE OXIDOREDUCTASE"/>
    <property type="match status" value="1"/>
</dbReference>
<evidence type="ECO:0000256" key="4">
    <source>
        <dbReference type="ARBA" id="ARBA00012772"/>
    </source>
</evidence>
<evidence type="ECO:0000313" key="16">
    <source>
        <dbReference type="EMBL" id="SHE73570.1"/>
    </source>
</evidence>